<comment type="caution">
    <text evidence="1">The sequence shown here is derived from an EMBL/GenBank/DDBJ whole genome shotgun (WGS) entry which is preliminary data.</text>
</comment>
<dbReference type="AlphaFoldDB" id="A0A8H3QZN8"/>
<sequence length="76" mass="8609">MIAHLQLLDDPVISKLKKSEANSIVMKNMYHSSEESEVNPDGNSNEICIVIRDIEWRIADVFKELSGHAILSTNNR</sequence>
<organism evidence="1 2">
    <name type="scientific">Rhizophagus clarus</name>
    <dbReference type="NCBI Taxonomy" id="94130"/>
    <lineage>
        <taxon>Eukaryota</taxon>
        <taxon>Fungi</taxon>
        <taxon>Fungi incertae sedis</taxon>
        <taxon>Mucoromycota</taxon>
        <taxon>Glomeromycotina</taxon>
        <taxon>Glomeromycetes</taxon>
        <taxon>Glomerales</taxon>
        <taxon>Glomeraceae</taxon>
        <taxon>Rhizophagus</taxon>
    </lineage>
</organism>
<protein>
    <submittedName>
        <fullName evidence="1">Uncharacterized protein</fullName>
    </submittedName>
</protein>
<dbReference type="Proteomes" id="UP000615446">
    <property type="component" value="Unassembled WGS sequence"/>
</dbReference>
<proteinExistence type="predicted"/>
<gene>
    <name evidence="1" type="ORF">RCL2_002402600</name>
</gene>
<evidence type="ECO:0000313" key="2">
    <source>
        <dbReference type="Proteomes" id="UP000615446"/>
    </source>
</evidence>
<evidence type="ECO:0000313" key="1">
    <source>
        <dbReference type="EMBL" id="GES97432.1"/>
    </source>
</evidence>
<dbReference type="EMBL" id="BLAL01000259">
    <property type="protein sequence ID" value="GES97432.1"/>
    <property type="molecule type" value="Genomic_DNA"/>
</dbReference>
<reference evidence="1" key="1">
    <citation type="submission" date="2019-10" db="EMBL/GenBank/DDBJ databases">
        <title>Conservation and host-specific expression of non-tandemly repeated heterogenous ribosome RNA gene in arbuscular mycorrhizal fungi.</title>
        <authorList>
            <person name="Maeda T."/>
            <person name="Kobayashi Y."/>
            <person name="Nakagawa T."/>
            <person name="Ezawa T."/>
            <person name="Yamaguchi K."/>
            <person name="Bino T."/>
            <person name="Nishimoto Y."/>
            <person name="Shigenobu S."/>
            <person name="Kawaguchi M."/>
        </authorList>
    </citation>
    <scope>NUCLEOTIDE SEQUENCE</scope>
    <source>
        <strain evidence="1">HR1</strain>
    </source>
</reference>
<dbReference type="OrthoDB" id="2407570at2759"/>
<name>A0A8H3QZN8_9GLOM</name>
<accession>A0A8H3QZN8</accession>